<sequence>MFLSDTVFFSIMCCSEARDLCTLSSLCTQTRSVFTRKSFWKEKFAFLGIQHSKPNLPVYLYCLKLEKRFLGRGTGLLFYSEINLDVLGGTNVQEIRNKLSSARSGGSLAEYTFWLNQMQCLFSCYLVIETREGGYDISKMREPYLSGLSKTEALNVLLKLCLGV</sequence>
<evidence type="ECO:0008006" key="3">
    <source>
        <dbReference type="Google" id="ProtNLM"/>
    </source>
</evidence>
<gene>
    <name evidence="1" type="ORF">BQ9231_00555</name>
</gene>
<protein>
    <recommendedName>
        <fullName evidence="3">F-box domain-containing protein</fullName>
    </recommendedName>
</protein>
<keyword evidence="2" id="KW-1185">Reference proteome</keyword>
<dbReference type="Proteomes" id="UP000274850">
    <property type="component" value="Segment"/>
</dbReference>
<proteinExistence type="predicted"/>
<dbReference type="EMBL" id="LT907979">
    <property type="protein sequence ID" value="SOB74438.1"/>
    <property type="molecule type" value="Genomic_DNA"/>
</dbReference>
<organism evidence="1">
    <name type="scientific">Cedratvirus lausannensis</name>
    <dbReference type="NCBI Taxonomy" id="2023205"/>
    <lineage>
        <taxon>Viruses</taxon>
        <taxon>Pithoviruses</taxon>
        <taxon>Orthocedratvirinae</taxon>
        <taxon>Alphacedratvirus</taxon>
        <taxon>Alphacedratvirus francolausannense</taxon>
    </lineage>
</organism>
<reference evidence="1" key="1">
    <citation type="submission" date="2017-08" db="EMBL/GenBank/DDBJ databases">
        <authorList>
            <person name="de Groot N.N."/>
        </authorList>
    </citation>
    <scope>NUCLEOTIDE SEQUENCE</scope>
</reference>
<accession>A0A285PXN6</accession>
<evidence type="ECO:0000313" key="2">
    <source>
        <dbReference type="Proteomes" id="UP000274850"/>
    </source>
</evidence>
<name>A0A285PXN6_9VIRU</name>
<evidence type="ECO:0000313" key="1">
    <source>
        <dbReference type="EMBL" id="SOB74438.1"/>
    </source>
</evidence>